<evidence type="ECO:0000313" key="2">
    <source>
        <dbReference type="Proteomes" id="UP000007478"/>
    </source>
</evidence>
<dbReference type="GeneID" id="10042240"/>
<protein>
    <recommendedName>
        <fullName evidence="3">KaiC-like domain-containing protein</fullName>
    </recommendedName>
</protein>
<dbReference type="Proteomes" id="UP000007478">
    <property type="component" value="Chromosome"/>
</dbReference>
<dbReference type="OrthoDB" id="103620at2157"/>
<dbReference type="EMBL" id="CP002372">
    <property type="protein sequence ID" value="ADT84899.1"/>
    <property type="molecule type" value="Genomic_DNA"/>
</dbReference>
<sequence>MELLKTGIEKLDEAIGGGLLEDSVMLIIYDTYSMGWALGVKILQNRIDRGDFGVIINSVLPLSSLSMEFKIANFDIYETSRTGNLGIIDIFASFNKIQYTEPFVYYTDMDTSTFLPKFIALYRRMLSEMIKDRRPVGLAVTMDGLAFLLGEEQYIRILQKNAAIKETARIKESRKRPLNVFLVNRDRVSRRFISWLALYSQYIIEFYSLEEGNEEKMVVRKSPLPEFEPRTYKFRLKKGEVMIR</sequence>
<reference evidence="1 2" key="1">
    <citation type="journal article" date="2011" name="J. Bacteriol.">
        <title>Complete genome sequence of the hyperthermophilic, piezophilic, heterotrophic, and carboxydotrophic archaeon Thermococcus barophilus MP.</title>
        <authorList>
            <person name="Vannier P."/>
            <person name="Marteinsson V.T."/>
            <person name="Fridjonsson O.H."/>
            <person name="Oger P."/>
            <person name="Jebbar M."/>
        </authorList>
    </citation>
    <scope>NUCLEOTIDE SEQUENCE [LARGE SCALE GENOMIC DNA]</scope>
    <source>
        <strain evidence="2">DSM 11836 / MP</strain>
    </source>
</reference>
<evidence type="ECO:0000313" key="1">
    <source>
        <dbReference type="EMBL" id="ADT84899.1"/>
    </source>
</evidence>
<organism evidence="1 2">
    <name type="scientific">Thermococcus barophilus (strain DSM 11836 / MP)</name>
    <dbReference type="NCBI Taxonomy" id="391623"/>
    <lineage>
        <taxon>Archaea</taxon>
        <taxon>Methanobacteriati</taxon>
        <taxon>Methanobacteriota</taxon>
        <taxon>Thermococci</taxon>
        <taxon>Thermococcales</taxon>
        <taxon>Thermococcaceae</taxon>
        <taxon>Thermococcus</taxon>
    </lineage>
</organism>
<name>F0LKZ2_THEBM</name>
<dbReference type="AlphaFoldDB" id="F0LKZ2"/>
<accession>F0LKZ2</accession>
<dbReference type="eggNOG" id="arCOG03808">
    <property type="taxonomic scope" value="Archaea"/>
</dbReference>
<dbReference type="RefSeq" id="WP_013468195.1">
    <property type="nucleotide sequence ID" value="NC_014804.1"/>
</dbReference>
<dbReference type="PATRIC" id="fig|391623.17.peg.1923"/>
<proteinExistence type="predicted"/>
<dbReference type="HOGENOM" id="CLU_096716_0_0_2"/>
<dbReference type="Gene3D" id="3.40.50.300">
    <property type="entry name" value="P-loop containing nucleotide triphosphate hydrolases"/>
    <property type="match status" value="1"/>
</dbReference>
<dbReference type="InterPro" id="IPR027417">
    <property type="entry name" value="P-loop_NTPase"/>
</dbReference>
<dbReference type="KEGG" id="tba:TERMP_01924"/>
<gene>
    <name evidence="1" type="ordered locus">TERMP_01924</name>
</gene>
<keyword evidence="2" id="KW-1185">Reference proteome</keyword>
<evidence type="ECO:0008006" key="3">
    <source>
        <dbReference type="Google" id="ProtNLM"/>
    </source>
</evidence>